<reference evidence="2" key="1">
    <citation type="journal article" date="2017" name="Nat. Ecol. Evol.">
        <title>Genome expansion and lineage-specific genetic innovations in the forest pathogenic fungi Armillaria.</title>
        <authorList>
            <person name="Sipos G."/>
            <person name="Prasanna A.N."/>
            <person name="Walter M.C."/>
            <person name="O'Connor E."/>
            <person name="Balint B."/>
            <person name="Krizsan K."/>
            <person name="Kiss B."/>
            <person name="Hess J."/>
            <person name="Varga T."/>
            <person name="Slot J."/>
            <person name="Riley R."/>
            <person name="Boka B."/>
            <person name="Rigling D."/>
            <person name="Barry K."/>
            <person name="Lee J."/>
            <person name="Mihaltcheva S."/>
            <person name="LaButti K."/>
            <person name="Lipzen A."/>
            <person name="Waldron R."/>
            <person name="Moloney N.M."/>
            <person name="Sperisen C."/>
            <person name="Kredics L."/>
            <person name="Vagvoelgyi C."/>
            <person name="Patrignani A."/>
            <person name="Fitzpatrick D."/>
            <person name="Nagy I."/>
            <person name="Doyle S."/>
            <person name="Anderson J.B."/>
            <person name="Grigoriev I.V."/>
            <person name="Gueldener U."/>
            <person name="Muensterkoetter M."/>
            <person name="Nagy L.G."/>
        </authorList>
    </citation>
    <scope>NUCLEOTIDE SEQUENCE [LARGE SCALE GENOMIC DNA]</scope>
    <source>
        <strain evidence="2">28-4</strain>
    </source>
</reference>
<organism evidence="1 2">
    <name type="scientific">Armillaria solidipes</name>
    <dbReference type="NCBI Taxonomy" id="1076256"/>
    <lineage>
        <taxon>Eukaryota</taxon>
        <taxon>Fungi</taxon>
        <taxon>Dikarya</taxon>
        <taxon>Basidiomycota</taxon>
        <taxon>Agaricomycotina</taxon>
        <taxon>Agaricomycetes</taxon>
        <taxon>Agaricomycetidae</taxon>
        <taxon>Agaricales</taxon>
        <taxon>Marasmiineae</taxon>
        <taxon>Physalacriaceae</taxon>
        <taxon>Armillaria</taxon>
    </lineage>
</organism>
<protein>
    <submittedName>
        <fullName evidence="1">Uncharacterized protein</fullName>
    </submittedName>
</protein>
<accession>A0A2H3BCM2</accession>
<name>A0A2H3BCM2_9AGAR</name>
<evidence type="ECO:0000313" key="1">
    <source>
        <dbReference type="EMBL" id="PBK62327.1"/>
    </source>
</evidence>
<dbReference type="AlphaFoldDB" id="A0A2H3BCM2"/>
<evidence type="ECO:0000313" key="2">
    <source>
        <dbReference type="Proteomes" id="UP000218334"/>
    </source>
</evidence>
<sequence length="158" mass="17669">MTDLKAIITLVYEAARYIRSDGKHCEVLQGPRQIADQLASSRWKSLRERYTPGILSSATLDVAAKQKTLEKLQYLNPVSTFAEHPRKKPASKVFGVEIKDGAESTLNLLNANPSKFMEPTLKPETARNHTCPVEMDSGLILQSPTPKVRKAHTWRQNG</sequence>
<dbReference type="EMBL" id="KZ293467">
    <property type="protein sequence ID" value="PBK62327.1"/>
    <property type="molecule type" value="Genomic_DNA"/>
</dbReference>
<dbReference type="Proteomes" id="UP000218334">
    <property type="component" value="Unassembled WGS sequence"/>
</dbReference>
<keyword evidence="2" id="KW-1185">Reference proteome</keyword>
<proteinExistence type="predicted"/>
<gene>
    <name evidence="1" type="ORF">ARMSODRAFT_1024932</name>
</gene>